<keyword evidence="2" id="KW-1185">Reference proteome</keyword>
<sequence>MGDAFTGTVIPDMNRVMTIAIAPDIHANNFNENVHTNPGFDMTNANINPNPDIISVQLADGTWRCAISTCNQTFKHHQELSRHHKSTRQQLQLYLCRSDGCERAIRGFARKDKRKDHEKVVHGSELADVNGGV</sequence>
<reference evidence="1" key="1">
    <citation type="journal article" date="2023" name="Mol. Phylogenet. Evol.">
        <title>Genome-scale phylogeny and comparative genomics of the fungal order Sordariales.</title>
        <authorList>
            <person name="Hensen N."/>
            <person name="Bonometti L."/>
            <person name="Westerberg I."/>
            <person name="Brannstrom I.O."/>
            <person name="Guillou S."/>
            <person name="Cros-Aarteil S."/>
            <person name="Calhoun S."/>
            <person name="Haridas S."/>
            <person name="Kuo A."/>
            <person name="Mondo S."/>
            <person name="Pangilinan J."/>
            <person name="Riley R."/>
            <person name="LaButti K."/>
            <person name="Andreopoulos B."/>
            <person name="Lipzen A."/>
            <person name="Chen C."/>
            <person name="Yan M."/>
            <person name="Daum C."/>
            <person name="Ng V."/>
            <person name="Clum A."/>
            <person name="Steindorff A."/>
            <person name="Ohm R.A."/>
            <person name="Martin F."/>
            <person name="Silar P."/>
            <person name="Natvig D.O."/>
            <person name="Lalanne C."/>
            <person name="Gautier V."/>
            <person name="Ament-Velasquez S.L."/>
            <person name="Kruys A."/>
            <person name="Hutchinson M.I."/>
            <person name="Powell A.J."/>
            <person name="Barry K."/>
            <person name="Miller A.N."/>
            <person name="Grigoriev I.V."/>
            <person name="Debuchy R."/>
            <person name="Gladieux P."/>
            <person name="Hiltunen Thoren M."/>
            <person name="Johannesson H."/>
        </authorList>
    </citation>
    <scope>NUCLEOTIDE SEQUENCE</scope>
    <source>
        <strain evidence="1">PSN243</strain>
    </source>
</reference>
<dbReference type="Proteomes" id="UP001321760">
    <property type="component" value="Unassembled WGS sequence"/>
</dbReference>
<dbReference type="Gene3D" id="3.30.160.60">
    <property type="entry name" value="Classic Zinc Finger"/>
    <property type="match status" value="1"/>
</dbReference>
<comment type="caution">
    <text evidence="1">The sequence shown here is derived from an EMBL/GenBank/DDBJ whole genome shotgun (WGS) entry which is preliminary data.</text>
</comment>
<name>A0AAV9GFP1_9PEZI</name>
<evidence type="ECO:0000313" key="2">
    <source>
        <dbReference type="Proteomes" id="UP001321760"/>
    </source>
</evidence>
<dbReference type="AlphaFoldDB" id="A0AAV9GFP1"/>
<protein>
    <recommendedName>
        <fullName evidence="3">C2H2-type domain-containing protein</fullName>
    </recommendedName>
</protein>
<accession>A0AAV9GFP1</accession>
<dbReference type="EMBL" id="MU865951">
    <property type="protein sequence ID" value="KAK4447280.1"/>
    <property type="molecule type" value="Genomic_DNA"/>
</dbReference>
<evidence type="ECO:0008006" key="3">
    <source>
        <dbReference type="Google" id="ProtNLM"/>
    </source>
</evidence>
<proteinExistence type="predicted"/>
<evidence type="ECO:0000313" key="1">
    <source>
        <dbReference type="EMBL" id="KAK4447280.1"/>
    </source>
</evidence>
<gene>
    <name evidence="1" type="ORF">QBC34DRAFT_382530</name>
</gene>
<organism evidence="1 2">
    <name type="scientific">Podospora aff. communis PSN243</name>
    <dbReference type="NCBI Taxonomy" id="3040156"/>
    <lineage>
        <taxon>Eukaryota</taxon>
        <taxon>Fungi</taxon>
        <taxon>Dikarya</taxon>
        <taxon>Ascomycota</taxon>
        <taxon>Pezizomycotina</taxon>
        <taxon>Sordariomycetes</taxon>
        <taxon>Sordariomycetidae</taxon>
        <taxon>Sordariales</taxon>
        <taxon>Podosporaceae</taxon>
        <taxon>Podospora</taxon>
    </lineage>
</organism>
<reference evidence="1" key="2">
    <citation type="submission" date="2023-05" db="EMBL/GenBank/DDBJ databases">
        <authorList>
            <consortium name="Lawrence Berkeley National Laboratory"/>
            <person name="Steindorff A."/>
            <person name="Hensen N."/>
            <person name="Bonometti L."/>
            <person name="Westerberg I."/>
            <person name="Brannstrom I.O."/>
            <person name="Guillou S."/>
            <person name="Cros-Aarteil S."/>
            <person name="Calhoun S."/>
            <person name="Haridas S."/>
            <person name="Kuo A."/>
            <person name="Mondo S."/>
            <person name="Pangilinan J."/>
            <person name="Riley R."/>
            <person name="Labutti K."/>
            <person name="Andreopoulos B."/>
            <person name="Lipzen A."/>
            <person name="Chen C."/>
            <person name="Yanf M."/>
            <person name="Daum C."/>
            <person name="Ng V."/>
            <person name="Clum A."/>
            <person name="Ohm R."/>
            <person name="Martin F."/>
            <person name="Silar P."/>
            <person name="Natvig D."/>
            <person name="Lalanne C."/>
            <person name="Gautier V."/>
            <person name="Ament-Velasquez S.L."/>
            <person name="Kruys A."/>
            <person name="Hutchinson M.I."/>
            <person name="Powell A.J."/>
            <person name="Barry K."/>
            <person name="Miller A.N."/>
            <person name="Grigoriev I.V."/>
            <person name="Debuchy R."/>
            <person name="Gladieux P."/>
            <person name="Thoren M.H."/>
            <person name="Johannesson H."/>
        </authorList>
    </citation>
    <scope>NUCLEOTIDE SEQUENCE</scope>
    <source>
        <strain evidence="1">PSN243</strain>
    </source>
</reference>